<comment type="subcellular location">
    <subcellularLocation>
        <location evidence="1">Cell membrane</location>
        <topology evidence="1">Multi-pass membrane protein</topology>
    </subcellularLocation>
</comment>
<evidence type="ECO:0000313" key="9">
    <source>
        <dbReference type="EMBL" id="QIS16236.1"/>
    </source>
</evidence>
<evidence type="ECO:0000256" key="1">
    <source>
        <dbReference type="ARBA" id="ARBA00004651"/>
    </source>
</evidence>
<accession>A0A6G9YTA2</accession>
<evidence type="ECO:0000256" key="2">
    <source>
        <dbReference type="ARBA" id="ARBA00009212"/>
    </source>
</evidence>
<dbReference type="EMBL" id="CP046172">
    <property type="protein sequence ID" value="QIS16236.1"/>
    <property type="molecule type" value="Genomic_DNA"/>
</dbReference>
<dbReference type="KEGG" id="nah:F5544_42135"/>
<evidence type="ECO:0000313" key="10">
    <source>
        <dbReference type="Proteomes" id="UP000503540"/>
    </source>
</evidence>
<feature type="transmembrane region" description="Helical" evidence="8">
    <location>
        <begin position="45"/>
        <end position="65"/>
    </location>
</feature>
<evidence type="ECO:0000256" key="7">
    <source>
        <dbReference type="ARBA" id="ARBA00023136"/>
    </source>
</evidence>
<gene>
    <name evidence="9" type="ORF">F5544_42135</name>
</gene>
<dbReference type="GO" id="GO:0005886">
    <property type="term" value="C:plasma membrane"/>
    <property type="evidence" value="ECO:0007669"/>
    <property type="project" value="UniProtKB-SubCell"/>
</dbReference>
<keyword evidence="10" id="KW-1185">Reference proteome</keyword>
<dbReference type="Proteomes" id="UP000503540">
    <property type="component" value="Chromosome"/>
</dbReference>
<comment type="similarity">
    <text evidence="2">Belongs to the CPA3 antiporters (TC 2.A.63) subunit F family.</text>
</comment>
<organism evidence="9 10">
    <name type="scientific">Nocardia arthritidis</name>
    <dbReference type="NCBI Taxonomy" id="228602"/>
    <lineage>
        <taxon>Bacteria</taxon>
        <taxon>Bacillati</taxon>
        <taxon>Actinomycetota</taxon>
        <taxon>Actinomycetes</taxon>
        <taxon>Mycobacteriales</taxon>
        <taxon>Nocardiaceae</taxon>
        <taxon>Nocardia</taxon>
    </lineage>
</organism>
<sequence length="98" mass="10007">MGRERMAEGGCVMTVVAVVAAILLSAAAILTSYRILTGPSTLDRVVGIDSLTAIAAAGLAVWAAYTDDATVVPAIVAVALVGFLGSAAVSRFRVRDDR</sequence>
<evidence type="ECO:0000256" key="3">
    <source>
        <dbReference type="ARBA" id="ARBA00022448"/>
    </source>
</evidence>
<dbReference type="PANTHER" id="PTHR34702">
    <property type="entry name" value="NA(+)/H(+) ANTIPORTER SUBUNIT F1"/>
    <property type="match status" value="1"/>
</dbReference>
<keyword evidence="6 8" id="KW-1133">Transmembrane helix</keyword>
<feature type="transmembrane region" description="Helical" evidence="8">
    <location>
        <begin position="71"/>
        <end position="89"/>
    </location>
</feature>
<dbReference type="NCBIfam" id="NF005930">
    <property type="entry name" value="PRK07948.1"/>
    <property type="match status" value="1"/>
</dbReference>
<reference evidence="9 10" key="1">
    <citation type="journal article" date="2019" name="ACS Chem. Biol.">
        <title>Identification and Mobilization of a Cryptic Antibiotic Biosynthesis Gene Locus from a Human-Pathogenic Nocardia Isolate.</title>
        <authorList>
            <person name="Herisse M."/>
            <person name="Ishida K."/>
            <person name="Porter J.L."/>
            <person name="Howden B."/>
            <person name="Hertweck C."/>
            <person name="Stinear T.P."/>
            <person name="Pidot S.J."/>
        </authorList>
    </citation>
    <scope>NUCLEOTIDE SEQUENCE [LARGE SCALE GENOMIC DNA]</scope>
    <source>
        <strain evidence="9 10">AUSMDU00012717</strain>
    </source>
</reference>
<dbReference type="GO" id="GO:0015385">
    <property type="term" value="F:sodium:proton antiporter activity"/>
    <property type="evidence" value="ECO:0007669"/>
    <property type="project" value="TreeGrafter"/>
</dbReference>
<dbReference type="AlphaFoldDB" id="A0A6G9YTA2"/>
<proteinExistence type="inferred from homology"/>
<keyword evidence="3" id="KW-0813">Transport</keyword>
<evidence type="ECO:0000256" key="6">
    <source>
        <dbReference type="ARBA" id="ARBA00022989"/>
    </source>
</evidence>
<dbReference type="InterPro" id="IPR007208">
    <property type="entry name" value="MrpF/PhaF-like"/>
</dbReference>
<keyword evidence="5 8" id="KW-0812">Transmembrane</keyword>
<evidence type="ECO:0000256" key="4">
    <source>
        <dbReference type="ARBA" id="ARBA00022475"/>
    </source>
</evidence>
<dbReference type="Pfam" id="PF04066">
    <property type="entry name" value="MrpF_PhaF"/>
    <property type="match status" value="1"/>
</dbReference>
<name>A0A6G9YTA2_9NOCA</name>
<feature type="transmembrane region" description="Helical" evidence="8">
    <location>
        <begin position="12"/>
        <end position="33"/>
    </location>
</feature>
<keyword evidence="4" id="KW-1003">Cell membrane</keyword>
<keyword evidence="7 8" id="KW-0472">Membrane</keyword>
<dbReference type="PANTHER" id="PTHR34702:SF1">
    <property type="entry name" value="NA(+)_H(+) ANTIPORTER SUBUNIT F"/>
    <property type="match status" value="1"/>
</dbReference>
<protein>
    <submittedName>
        <fullName evidence="9">Cation:proton antiporter</fullName>
    </submittedName>
</protein>
<evidence type="ECO:0000256" key="8">
    <source>
        <dbReference type="SAM" id="Phobius"/>
    </source>
</evidence>
<evidence type="ECO:0000256" key="5">
    <source>
        <dbReference type="ARBA" id="ARBA00022692"/>
    </source>
</evidence>